<dbReference type="InterPro" id="IPR011022">
    <property type="entry name" value="Arrestin_C-like"/>
</dbReference>
<dbReference type="InterPro" id="IPR014752">
    <property type="entry name" value="Arrestin-like_C"/>
</dbReference>
<dbReference type="PANTHER" id="PTHR11188">
    <property type="entry name" value="ARRESTIN DOMAIN CONTAINING PROTEIN"/>
    <property type="match status" value="1"/>
</dbReference>
<dbReference type="Proteomes" id="UP000254266">
    <property type="component" value="Unassembled WGS sequence"/>
</dbReference>
<keyword evidence="1" id="KW-1133">Transmembrane helix</keyword>
<dbReference type="AlphaFoldDB" id="A0A370DGJ9"/>
<evidence type="ECO:0000313" key="3">
    <source>
        <dbReference type="EMBL" id="RDH84022.1"/>
    </source>
</evidence>
<protein>
    <recommendedName>
        <fullName evidence="2">Arrestin C-terminal-like domain-containing protein</fullName>
    </recommendedName>
</protein>
<reference evidence="3 4" key="1">
    <citation type="journal article" date="2018" name="ISME J.">
        <title>Endosymbiont genomes yield clues of tubeworm success.</title>
        <authorList>
            <person name="Li Y."/>
            <person name="Liles M.R."/>
            <person name="Halanych K.M."/>
        </authorList>
    </citation>
    <scope>NUCLEOTIDE SEQUENCE [LARGE SCALE GENOMIC DNA]</scope>
    <source>
        <strain evidence="3">A1464</strain>
    </source>
</reference>
<dbReference type="Pfam" id="PF02752">
    <property type="entry name" value="Arrestin_C"/>
    <property type="match status" value="1"/>
</dbReference>
<feature type="transmembrane region" description="Helical" evidence="1">
    <location>
        <begin position="172"/>
        <end position="189"/>
    </location>
</feature>
<dbReference type="InterPro" id="IPR014756">
    <property type="entry name" value="Ig_E-set"/>
</dbReference>
<dbReference type="Gene3D" id="2.60.40.640">
    <property type="match status" value="2"/>
</dbReference>
<dbReference type="EMBL" id="QFXC01000008">
    <property type="protein sequence ID" value="RDH84022.1"/>
    <property type="molecule type" value="Genomic_DNA"/>
</dbReference>
<dbReference type="GO" id="GO:0005737">
    <property type="term" value="C:cytoplasm"/>
    <property type="evidence" value="ECO:0007669"/>
    <property type="project" value="TreeGrafter"/>
</dbReference>
<gene>
    <name evidence="3" type="ORF">DIZ80_07765</name>
</gene>
<name>A0A370DGJ9_9GAMM</name>
<accession>A0A370DGJ9</accession>
<dbReference type="PANTHER" id="PTHR11188:SF17">
    <property type="entry name" value="FI21816P1"/>
    <property type="match status" value="1"/>
</dbReference>
<feature type="domain" description="Arrestin C-terminal-like" evidence="2">
    <location>
        <begin position="200"/>
        <end position="295"/>
    </location>
</feature>
<proteinExistence type="predicted"/>
<organism evidence="3 4">
    <name type="scientific">endosymbiont of Galathealinum brachiosum</name>
    <dbReference type="NCBI Taxonomy" id="2200906"/>
    <lineage>
        <taxon>Bacteria</taxon>
        <taxon>Pseudomonadati</taxon>
        <taxon>Pseudomonadota</taxon>
        <taxon>Gammaproteobacteria</taxon>
        <taxon>sulfur-oxidizing symbionts</taxon>
    </lineage>
</organism>
<dbReference type="GO" id="GO:0015031">
    <property type="term" value="P:protein transport"/>
    <property type="evidence" value="ECO:0007669"/>
    <property type="project" value="TreeGrafter"/>
</dbReference>
<dbReference type="SUPFAM" id="SSF81296">
    <property type="entry name" value="E set domains"/>
    <property type="match status" value="2"/>
</dbReference>
<feature type="transmembrane region" description="Helical" evidence="1">
    <location>
        <begin position="149"/>
        <end position="166"/>
    </location>
</feature>
<evidence type="ECO:0000313" key="4">
    <source>
        <dbReference type="Proteomes" id="UP000254266"/>
    </source>
</evidence>
<comment type="caution">
    <text evidence="3">The sequence shown here is derived from an EMBL/GenBank/DDBJ whole genome shotgun (WGS) entry which is preliminary data.</text>
</comment>
<keyword evidence="1" id="KW-0812">Transmembrane</keyword>
<dbReference type="InterPro" id="IPR050357">
    <property type="entry name" value="Arrestin_domain-protein"/>
</dbReference>
<sequence>MSKCDITVTAEKTHYKIGDTVTGEVKVQIDKECKCDGLTIEKYWQTHGKGNRSRGCHDTETLFSGVWQPGAYAYPFSFKLEEGPLSYHGHILNIDWYLKAKADIPWSLDPSGEVDFILEKNDEVDSDERDYLYRNSLDKKQVSINDKGWWKLFPLIFVIIGITFVYTGESFFIGTIFSIVGSIIFYKMIQSSLAERKLGEVTCTVDKEDYFPGDYFNATIKFTPRDKINIHTITAKLSGEEISVSGSGTNKTTHRHRFFEETMELLQKGELSKNFPVNRKCQFMIPENAPASFEASDNDIKWSVIFEVDIPRWPDWYNDISIRVLN</sequence>
<evidence type="ECO:0000256" key="1">
    <source>
        <dbReference type="SAM" id="Phobius"/>
    </source>
</evidence>
<evidence type="ECO:0000259" key="2">
    <source>
        <dbReference type="Pfam" id="PF02752"/>
    </source>
</evidence>
<keyword evidence="4" id="KW-1185">Reference proteome</keyword>
<keyword evidence="1" id="KW-0472">Membrane</keyword>